<dbReference type="InterPro" id="IPR026960">
    <property type="entry name" value="RVT-Znf"/>
</dbReference>
<dbReference type="AlphaFoldDB" id="A0A699I8B4"/>
<organism evidence="2">
    <name type="scientific">Tanacetum cinerariifolium</name>
    <name type="common">Dalmatian daisy</name>
    <name type="synonym">Chrysanthemum cinerariifolium</name>
    <dbReference type="NCBI Taxonomy" id="118510"/>
    <lineage>
        <taxon>Eukaryota</taxon>
        <taxon>Viridiplantae</taxon>
        <taxon>Streptophyta</taxon>
        <taxon>Embryophyta</taxon>
        <taxon>Tracheophyta</taxon>
        <taxon>Spermatophyta</taxon>
        <taxon>Magnoliopsida</taxon>
        <taxon>eudicotyledons</taxon>
        <taxon>Gunneridae</taxon>
        <taxon>Pentapetalae</taxon>
        <taxon>asterids</taxon>
        <taxon>campanulids</taxon>
        <taxon>Asterales</taxon>
        <taxon>Asteraceae</taxon>
        <taxon>Asteroideae</taxon>
        <taxon>Anthemideae</taxon>
        <taxon>Anthemidinae</taxon>
        <taxon>Tanacetum</taxon>
    </lineage>
</organism>
<reference evidence="2" key="1">
    <citation type="journal article" date="2019" name="Sci. Rep.">
        <title>Draft genome of Tanacetum cinerariifolium, the natural source of mosquito coil.</title>
        <authorList>
            <person name="Yamashiro T."/>
            <person name="Shiraishi A."/>
            <person name="Satake H."/>
            <person name="Nakayama K."/>
        </authorList>
    </citation>
    <scope>NUCLEOTIDE SEQUENCE</scope>
</reference>
<evidence type="ECO:0000313" key="2">
    <source>
        <dbReference type="EMBL" id="GEZ40532.1"/>
    </source>
</evidence>
<sequence>MAANVMVYLAKSIPALTETVYIHHGLDQFALPGLILLVGPEFSYCKMQKNQGIDLISHCHIRIGNGLSTRFWSDIWLGDTQLRAKFPRIYALDLYKDCTVADKMAHSLEFNLRRPVRGGVESQQFNQLSELLGSVILSNSLDRWRWDLNGSGEFHVKDVHRWRWDLNGSGEFHVKDVRNLLDDLFLPKDDSATRWSKYVPIKINVFAWRVALDHLPTRTNLLQRGVSVEDLLCPTCHSTQEDLSHVLFSYEVAAAVIRLVCQWWNVDRDYFSSYLDWVSWFKDIRMQSKIKSVLEDVFFSTWWSLWNF</sequence>
<feature type="domain" description="Reverse transcriptase zinc-binding" evidence="1">
    <location>
        <begin position="189"/>
        <end position="254"/>
    </location>
</feature>
<name>A0A699I8B4_TANCI</name>
<dbReference type="EMBL" id="BKCJ010274955">
    <property type="protein sequence ID" value="GEZ40532.1"/>
    <property type="molecule type" value="Genomic_DNA"/>
</dbReference>
<evidence type="ECO:0000259" key="1">
    <source>
        <dbReference type="Pfam" id="PF13966"/>
    </source>
</evidence>
<accession>A0A699I8B4</accession>
<dbReference type="Pfam" id="PF13966">
    <property type="entry name" value="zf-RVT"/>
    <property type="match status" value="1"/>
</dbReference>
<dbReference type="PANTHER" id="PTHR36617:SF5">
    <property type="entry name" value="OS05G0421675 PROTEIN"/>
    <property type="match status" value="1"/>
</dbReference>
<comment type="caution">
    <text evidence="2">The sequence shown here is derived from an EMBL/GenBank/DDBJ whole genome shotgun (WGS) entry which is preliminary data.</text>
</comment>
<gene>
    <name evidence="2" type="ORF">Tci_512505</name>
</gene>
<proteinExistence type="predicted"/>
<protein>
    <recommendedName>
        <fullName evidence="1">Reverse transcriptase zinc-binding domain-containing protein</fullName>
    </recommendedName>
</protein>
<dbReference type="PANTHER" id="PTHR36617">
    <property type="entry name" value="PROTEIN, PUTATIVE-RELATED"/>
    <property type="match status" value="1"/>
</dbReference>